<evidence type="ECO:0000313" key="5">
    <source>
        <dbReference type="Proteomes" id="UP000291191"/>
    </source>
</evidence>
<feature type="signal peptide" evidence="1">
    <location>
        <begin position="1"/>
        <end position="22"/>
    </location>
</feature>
<dbReference type="RefSeq" id="WP_021967577.1">
    <property type="nucleotide sequence ID" value="NZ_CABMMK010000002.1"/>
</dbReference>
<comment type="caution">
    <text evidence="2">The sequence shown here is derived from an EMBL/GenBank/DDBJ whole genome shotgun (WGS) entry which is preliminary data.</text>
</comment>
<evidence type="ECO:0008006" key="6">
    <source>
        <dbReference type="Google" id="ProtNLM"/>
    </source>
</evidence>
<dbReference type="SUPFAM" id="SSF56935">
    <property type="entry name" value="Porins"/>
    <property type="match status" value="1"/>
</dbReference>
<organism evidence="2 4">
    <name type="scientific">Bacteroides intestinalis</name>
    <dbReference type="NCBI Taxonomy" id="329854"/>
    <lineage>
        <taxon>Bacteria</taxon>
        <taxon>Pseudomonadati</taxon>
        <taxon>Bacteroidota</taxon>
        <taxon>Bacteroidia</taxon>
        <taxon>Bacteroidales</taxon>
        <taxon>Bacteroidaceae</taxon>
        <taxon>Bacteroides</taxon>
    </lineage>
</organism>
<dbReference type="Proteomes" id="UP000291191">
    <property type="component" value="Unassembled WGS sequence"/>
</dbReference>
<keyword evidence="1" id="KW-0732">Signal</keyword>
<dbReference type="Gene3D" id="2.60.40.1930">
    <property type="match status" value="1"/>
</dbReference>
<dbReference type="Gene3D" id="2.170.130.10">
    <property type="entry name" value="TonB-dependent receptor, plug domain"/>
    <property type="match status" value="1"/>
</dbReference>
<dbReference type="Proteomes" id="UP000285013">
    <property type="component" value="Unassembled WGS sequence"/>
</dbReference>
<evidence type="ECO:0000313" key="4">
    <source>
        <dbReference type="Proteomes" id="UP000285013"/>
    </source>
</evidence>
<dbReference type="InterPro" id="IPR037066">
    <property type="entry name" value="Plug_dom_sf"/>
</dbReference>
<dbReference type="EMBL" id="QRPE01000003">
    <property type="protein sequence ID" value="RHL95096.1"/>
    <property type="molecule type" value="Genomic_DNA"/>
</dbReference>
<name>A0A3E4L294_9BACE</name>
<accession>A0A3E4L294</accession>
<reference evidence="2 4" key="1">
    <citation type="submission" date="2018-08" db="EMBL/GenBank/DDBJ databases">
        <title>A genome reference for cultivated species of the human gut microbiota.</title>
        <authorList>
            <person name="Zou Y."/>
            <person name="Xue W."/>
            <person name="Luo G."/>
        </authorList>
    </citation>
    <scope>NUCLEOTIDE SEQUENCE [LARGE SCALE GENOMIC DNA]</scope>
    <source>
        <strain evidence="2 4">AF36-16BH</strain>
    </source>
</reference>
<feature type="chain" id="PRO_5044592989" description="TonB-dependent receptor plug domain-containing protein" evidence="1">
    <location>
        <begin position="23"/>
        <end position="878"/>
    </location>
</feature>
<gene>
    <name evidence="2" type="ORF">DWZ95_04515</name>
    <name evidence="3" type="ORF">EAJ06_00540</name>
</gene>
<dbReference type="EMBL" id="RCXO01000001">
    <property type="protein sequence ID" value="RYT82889.1"/>
    <property type="molecule type" value="Genomic_DNA"/>
</dbReference>
<dbReference type="AlphaFoldDB" id="A0A3E4L294"/>
<proteinExistence type="predicted"/>
<evidence type="ECO:0000313" key="3">
    <source>
        <dbReference type="EMBL" id="RYT82889.1"/>
    </source>
</evidence>
<sequence length="878" mass="99121">MKHTPFVYLFLIFCMLSTSLHSQNLKEKISDNFTLLSKYPQEKLYLHLDKPYYAAGERIYWKGYLINAISHIPYTGSNFIYIELVSSDDRIQNRYKIKRKNGSFYGSITLPPDIPAGEYYLRAYTQWMMNAGDAYFYYHKLRIGNSLDRSIQSSIHYEEGEGQCTVTVRFTDEQNKPLPDVRVENRIISARKTEKHYLRRTNANGEIGFNIPLIGDMGDSRTIEVTFADGPYQYDRTFHVPLLGNRKQEFALSFFPEGGDLLDGCNQRVAFKAQQPDGNCCDLQGYLLNDSGDTISTVQTEHDGMGVFSFTPSAGEKYQVTASRNGSFYRRFSLPEVKSGGIQLSVYHRKGTVRYNLLKARHTQWQDTLYLVGHTRGIPNVFIPLTAKKTFGQFNDSELQEGITELLLVDNSGTVLSRRLIFEAPEELVNFEMPSLPPLAQRRKLVELPLCITDKKGNPVETSLSVSLTDRNVITPDSLTDHIRASFLLMSDLKGYINNPGYYFSERALRTGYHMELLLLTHGWSRFSHTDISQLPTVRIDYLMETKQVIGGKVTKLFGGVAKDCPVVLFAPKLKLTSVTNTDEKGCFAFEDIDYSDMVTFVAQAKSKAGRATVTLKIDSITYTQPAHPFPVTSENEKKFDGYDQIVRDIHQNEEGMQVVRLREVTVTASERQSAYRSYAEFSDSQYSGKLLEQLKQSVGSGSAFDLLGRLPRTQIVGYDLNIFGCKSSPVFLIDEMQCVSEEGAMILTNIDASAVENIELLRPESATLHFGSEAIGGAVVVVLKPGTRLGGSSPGLSLFTKQGYYESAEFYHPVYETSEPKENDKPDIRTTVYWNPNLQTDENGRAVIRFYTPDNLIDPHLIIEGVTANGYLLRVEE</sequence>
<evidence type="ECO:0000256" key="1">
    <source>
        <dbReference type="SAM" id="SignalP"/>
    </source>
</evidence>
<keyword evidence="5" id="KW-1185">Reference proteome</keyword>
<evidence type="ECO:0000313" key="2">
    <source>
        <dbReference type="EMBL" id="RHL95096.1"/>
    </source>
</evidence>
<dbReference type="OrthoDB" id="679547at2"/>
<reference evidence="3 5" key="2">
    <citation type="journal article" date="2019" name="Science, e1252229">
        <title>Invertible promoters mediate bacterial phase variation, antibiotic resistance, and host adaptation in the gut.</title>
        <authorList>
            <person name="Jiang X."/>
            <person name="Hall A.B."/>
            <person name="Arthur T.D."/>
            <person name="Plichta D.R."/>
            <person name="Covington C.T."/>
            <person name="Poyet M."/>
            <person name="Crothers J."/>
            <person name="Moses P.L."/>
            <person name="Tolonen A.C."/>
            <person name="Vlamakis H."/>
            <person name="Alm E.J."/>
            <person name="Xavier R.J."/>
        </authorList>
    </citation>
    <scope>NUCLEOTIDE SEQUENCE [LARGE SCALE GENOMIC DNA]</scope>
    <source>
        <strain evidence="5">bf_0095</strain>
        <strain evidence="3">Bf_0095</strain>
    </source>
</reference>
<dbReference type="GeneID" id="26159024"/>
<protein>
    <recommendedName>
        <fullName evidence="6">TonB-dependent receptor plug domain-containing protein</fullName>
    </recommendedName>
</protein>